<keyword evidence="4" id="KW-0378">Hydrolase</keyword>
<dbReference type="Pfam" id="PF00753">
    <property type="entry name" value="Lactamase_B"/>
    <property type="match status" value="1"/>
</dbReference>
<proteinExistence type="inferred from homology"/>
<evidence type="ECO:0000256" key="2">
    <source>
        <dbReference type="ARBA" id="ARBA00007749"/>
    </source>
</evidence>
<comment type="cofactor">
    <cofactor evidence="1">
        <name>Zn(2+)</name>
        <dbReference type="ChEBI" id="CHEBI:29105"/>
    </cofactor>
</comment>
<gene>
    <name evidence="7" type="ORF">ABZ507_13110</name>
</gene>
<sequence length="320" mass="34156">MGLPSAGPLTARTGAAETWWSCCAAGMSMPWRTLRPRRRDAQLLDSIPDADLPPARATVRLTALVHGVRPVPAYGVIEGARPPSTVAIAMTSFLVEHPQARFVVDPAMCTDVHARILPQLRRPYRALVAPARPLVGLADSLAMSAVPVDGIDFAIATHIHWDHVAGLLDLPESLALRVTRAESEWATNPATAPIGVAESLGTRPMPAFDLDGPPVLSFSCSHDLFGDGSVLAVDLAGHTPGSIGLVLAVQDGGYVLLAGDAVWRREQIALLRQKPPLPGLLVDHDRSAAFAAIHRLHRLPTGIEVIPAHDHTAAKRWAPR</sequence>
<evidence type="ECO:0000256" key="1">
    <source>
        <dbReference type="ARBA" id="ARBA00001947"/>
    </source>
</evidence>
<evidence type="ECO:0000256" key="4">
    <source>
        <dbReference type="ARBA" id="ARBA00022801"/>
    </source>
</evidence>
<accession>A0ABV2XA20</accession>
<evidence type="ECO:0000313" key="8">
    <source>
        <dbReference type="Proteomes" id="UP001550535"/>
    </source>
</evidence>
<dbReference type="Proteomes" id="UP001550535">
    <property type="component" value="Unassembled WGS sequence"/>
</dbReference>
<dbReference type="InterPro" id="IPR001279">
    <property type="entry name" value="Metallo-B-lactamas"/>
</dbReference>
<name>A0ABV2XA20_9NOCA</name>
<comment type="similarity">
    <text evidence="2">Belongs to the metallo-beta-lactamase superfamily.</text>
</comment>
<dbReference type="EMBL" id="JBEYBR010000028">
    <property type="protein sequence ID" value="MEU2122747.1"/>
    <property type="molecule type" value="Genomic_DNA"/>
</dbReference>
<dbReference type="PANTHER" id="PTHR42978">
    <property type="entry name" value="QUORUM-QUENCHING LACTONASE YTNP-RELATED-RELATED"/>
    <property type="match status" value="1"/>
</dbReference>
<evidence type="ECO:0000313" key="7">
    <source>
        <dbReference type="EMBL" id="MEU2122747.1"/>
    </source>
</evidence>
<keyword evidence="5" id="KW-0862">Zinc</keyword>
<keyword evidence="3" id="KW-0479">Metal-binding</keyword>
<protein>
    <submittedName>
        <fullName evidence="7">MBL fold metallo-hydrolase</fullName>
    </submittedName>
</protein>
<dbReference type="SUPFAM" id="SSF56281">
    <property type="entry name" value="Metallo-hydrolase/oxidoreductase"/>
    <property type="match status" value="1"/>
</dbReference>
<comment type="caution">
    <text evidence="7">The sequence shown here is derived from an EMBL/GenBank/DDBJ whole genome shotgun (WGS) entry which is preliminary data.</text>
</comment>
<dbReference type="Gene3D" id="3.60.15.10">
    <property type="entry name" value="Ribonuclease Z/Hydroxyacylglutathione hydrolase-like"/>
    <property type="match status" value="1"/>
</dbReference>
<evidence type="ECO:0000256" key="3">
    <source>
        <dbReference type="ARBA" id="ARBA00022723"/>
    </source>
</evidence>
<feature type="domain" description="Metallo-beta-lactamase" evidence="6">
    <location>
        <begin position="89"/>
        <end position="309"/>
    </location>
</feature>
<dbReference type="PANTHER" id="PTHR42978:SF2">
    <property type="entry name" value="102 KBASES UNSTABLE REGION: FROM 1 TO 119443"/>
    <property type="match status" value="1"/>
</dbReference>
<organism evidence="7 8">
    <name type="scientific">Nocardia niwae</name>
    <dbReference type="NCBI Taxonomy" id="626084"/>
    <lineage>
        <taxon>Bacteria</taxon>
        <taxon>Bacillati</taxon>
        <taxon>Actinomycetota</taxon>
        <taxon>Actinomycetes</taxon>
        <taxon>Mycobacteriales</taxon>
        <taxon>Nocardiaceae</taxon>
        <taxon>Nocardia</taxon>
    </lineage>
</organism>
<dbReference type="RefSeq" id="WP_357807699.1">
    <property type="nucleotide sequence ID" value="NZ_JBEYBM010000019.1"/>
</dbReference>
<dbReference type="InterPro" id="IPR051013">
    <property type="entry name" value="MBL_superfamily_lactonases"/>
</dbReference>
<evidence type="ECO:0000256" key="5">
    <source>
        <dbReference type="ARBA" id="ARBA00022833"/>
    </source>
</evidence>
<dbReference type="InterPro" id="IPR036866">
    <property type="entry name" value="RibonucZ/Hydroxyglut_hydro"/>
</dbReference>
<keyword evidence="8" id="KW-1185">Reference proteome</keyword>
<evidence type="ECO:0000259" key="6">
    <source>
        <dbReference type="SMART" id="SM00849"/>
    </source>
</evidence>
<reference evidence="7 8" key="1">
    <citation type="submission" date="2024-06" db="EMBL/GenBank/DDBJ databases">
        <title>The Natural Products Discovery Center: Release of the First 8490 Sequenced Strains for Exploring Actinobacteria Biosynthetic Diversity.</title>
        <authorList>
            <person name="Kalkreuter E."/>
            <person name="Kautsar S.A."/>
            <person name="Yang D."/>
            <person name="Bader C.D."/>
            <person name="Teijaro C.N."/>
            <person name="Fluegel L."/>
            <person name="Davis C.M."/>
            <person name="Simpson J.R."/>
            <person name="Lauterbach L."/>
            <person name="Steele A.D."/>
            <person name="Gui C."/>
            <person name="Meng S."/>
            <person name="Li G."/>
            <person name="Viehrig K."/>
            <person name="Ye F."/>
            <person name="Su P."/>
            <person name="Kiefer A.F."/>
            <person name="Nichols A."/>
            <person name="Cepeda A.J."/>
            <person name="Yan W."/>
            <person name="Fan B."/>
            <person name="Jiang Y."/>
            <person name="Adhikari A."/>
            <person name="Zheng C.-J."/>
            <person name="Schuster L."/>
            <person name="Cowan T.M."/>
            <person name="Smanski M.J."/>
            <person name="Chevrette M.G."/>
            <person name="De Carvalho L.P.S."/>
            <person name="Shen B."/>
        </authorList>
    </citation>
    <scope>NUCLEOTIDE SEQUENCE [LARGE SCALE GENOMIC DNA]</scope>
    <source>
        <strain evidence="7 8">NPDC019434</strain>
    </source>
</reference>
<dbReference type="SMART" id="SM00849">
    <property type="entry name" value="Lactamase_B"/>
    <property type="match status" value="1"/>
</dbReference>